<feature type="repeat" description="TPR" evidence="3">
    <location>
        <begin position="412"/>
        <end position="445"/>
    </location>
</feature>
<evidence type="ECO:0000256" key="5">
    <source>
        <dbReference type="SAM" id="SignalP"/>
    </source>
</evidence>
<dbReference type="RefSeq" id="XP_067818644.1">
    <property type="nucleotide sequence ID" value="XM_067966231.1"/>
</dbReference>
<dbReference type="GeneID" id="94351902"/>
<feature type="region of interest" description="Disordered" evidence="4">
    <location>
        <begin position="533"/>
        <end position="560"/>
    </location>
</feature>
<dbReference type="PANTHER" id="PTHR14017">
    <property type="entry name" value="LYSINE-SPECIFIC DEMETHYLASE"/>
    <property type="match status" value="1"/>
</dbReference>
<name>A0A976FLN7_BRELC</name>
<dbReference type="SMART" id="SM00028">
    <property type="entry name" value="TPR"/>
    <property type="match status" value="10"/>
</dbReference>
<dbReference type="GO" id="GO:0031490">
    <property type="term" value="F:chromatin DNA binding"/>
    <property type="evidence" value="ECO:0007669"/>
    <property type="project" value="TreeGrafter"/>
</dbReference>
<dbReference type="PANTHER" id="PTHR14017:SF1">
    <property type="entry name" value="LD02225P"/>
    <property type="match status" value="1"/>
</dbReference>
<evidence type="ECO:0000256" key="2">
    <source>
        <dbReference type="ARBA" id="ARBA00023242"/>
    </source>
</evidence>
<dbReference type="InterPro" id="IPR019734">
    <property type="entry name" value="TPR_rpt"/>
</dbReference>
<dbReference type="KEGG" id="blac:94351902"/>
<feature type="repeat" description="TPR" evidence="3">
    <location>
        <begin position="198"/>
        <end position="231"/>
    </location>
</feature>
<dbReference type="Pfam" id="PF00515">
    <property type="entry name" value="TPR_1"/>
    <property type="match status" value="1"/>
</dbReference>
<organism evidence="6 7">
    <name type="scientific">Bremia lactucae</name>
    <name type="common">Lettuce downy mildew</name>
    <dbReference type="NCBI Taxonomy" id="4779"/>
    <lineage>
        <taxon>Eukaryota</taxon>
        <taxon>Sar</taxon>
        <taxon>Stramenopiles</taxon>
        <taxon>Oomycota</taxon>
        <taxon>Peronosporomycetes</taxon>
        <taxon>Peronosporales</taxon>
        <taxon>Peronosporaceae</taxon>
        <taxon>Bremia</taxon>
    </lineage>
</organism>
<proteinExistence type="predicted"/>
<evidence type="ECO:0000256" key="4">
    <source>
        <dbReference type="SAM" id="MobiDB-lite"/>
    </source>
</evidence>
<dbReference type="GO" id="GO:0010468">
    <property type="term" value="P:regulation of gene expression"/>
    <property type="evidence" value="ECO:0007669"/>
    <property type="project" value="TreeGrafter"/>
</dbReference>
<feature type="repeat" description="TPR" evidence="3">
    <location>
        <begin position="127"/>
        <end position="160"/>
    </location>
</feature>
<dbReference type="Proteomes" id="UP000294530">
    <property type="component" value="Unassembled WGS sequence"/>
</dbReference>
<feature type="compositionally biased region" description="Polar residues" evidence="4">
    <location>
        <begin position="537"/>
        <end position="549"/>
    </location>
</feature>
<evidence type="ECO:0000313" key="6">
    <source>
        <dbReference type="EMBL" id="TDH69145.1"/>
    </source>
</evidence>
<feature type="signal peptide" evidence="5">
    <location>
        <begin position="1"/>
        <end position="22"/>
    </location>
</feature>
<dbReference type="InterPro" id="IPR011990">
    <property type="entry name" value="TPR-like_helical_dom_sf"/>
</dbReference>
<keyword evidence="3" id="KW-0802">TPR repeat</keyword>
<feature type="repeat" description="TPR" evidence="3">
    <location>
        <begin position="310"/>
        <end position="343"/>
    </location>
</feature>
<feature type="compositionally biased region" description="Low complexity" evidence="4">
    <location>
        <begin position="484"/>
        <end position="494"/>
    </location>
</feature>
<dbReference type="AlphaFoldDB" id="A0A976FLN7"/>
<dbReference type="Gene3D" id="1.25.40.10">
    <property type="entry name" value="Tetratricopeptide repeat domain"/>
    <property type="match status" value="2"/>
</dbReference>
<protein>
    <submittedName>
        <fullName evidence="6">Uncharacterized protein</fullName>
    </submittedName>
</protein>
<dbReference type="InterPro" id="IPR051630">
    <property type="entry name" value="Corepressor-Demethylase"/>
</dbReference>
<sequence>MHTFLSWVGFSFSLSLWMLISPFPEAPHTIEFAAVDKKAPRAHVGKHFVVRVLLRVWQVAILLTIYAPVFPAMAAPKMEDNNTLGRQLSVANEEAWLSLGRIAEMMGDDENTMVAYEKVLSHNRLNATALFAIGCCYEKVEDYTKAADCFRGLVSLNEQNSDAWGHLGYCCLMMNDLTSAHTAYQYAMYNNPMSQKDPNMWYGIGQLYERLGSLEHAQESFEAVLRFEPNFNMALEVKFRLGIIAKQRGDYDGALERLKSVLHDVQANVQTTEMASDIWTQIGHVYELKDEIQLAKSSYLKVAELNPNNAKPLQQLGWLCLKHSEHPSAIEFLKKAVTIDPQDGKGWYLLGRCYMAVQEFEEAYDSYKHAVTTDSQNPNVWCSLGVLFYQLNQHLDALDAYSRAININPNICEVWYNVGTLYDTCNQTSDARDAYQKAAELGADAQFIRERLELLRVRETGQSTIGMAGANSAPGPSEPPTTSPMPTFSSRPSPESQYQVPQGAPSQGNAPNGAPQVSQGAPMAHMLRTGEAPMNLSMGNASTSNSMSGSGPDASSGLARGVPSASMNMMRGMGRSTPLNGGGMMPRGVMGGMVPGMQHPQQTQQMPSQHPQAQAHAQAQAQAHAHAQAQAAHHHAQMQAQMQAQQHHAQAVHMQQDGRRGMSGRPIKDENKIGAMRYTMESDRKLQAPPQRLAGLNPKNLGGPTGVPQNGRRDRFPIPMSDPKQHQHPSLQPPPGRR</sequence>
<keyword evidence="5" id="KW-0732">Signal</keyword>
<feature type="region of interest" description="Disordered" evidence="4">
    <location>
        <begin position="682"/>
        <end position="738"/>
    </location>
</feature>
<gene>
    <name evidence="6" type="ORF">CCR75_008177</name>
</gene>
<dbReference type="GO" id="GO:0005634">
    <property type="term" value="C:nucleus"/>
    <property type="evidence" value="ECO:0007669"/>
    <property type="project" value="UniProtKB-SubCell"/>
</dbReference>
<accession>A0A976FLN7</accession>
<dbReference type="PROSITE" id="PS50005">
    <property type="entry name" value="TPR"/>
    <property type="match status" value="7"/>
</dbReference>
<feature type="repeat" description="TPR" evidence="3">
    <location>
        <begin position="378"/>
        <end position="411"/>
    </location>
</feature>
<dbReference type="GO" id="GO:0000978">
    <property type="term" value="F:RNA polymerase II cis-regulatory region sequence-specific DNA binding"/>
    <property type="evidence" value="ECO:0007669"/>
    <property type="project" value="TreeGrafter"/>
</dbReference>
<feature type="region of interest" description="Disordered" evidence="4">
    <location>
        <begin position="463"/>
        <end position="520"/>
    </location>
</feature>
<comment type="caution">
    <text evidence="6">The sequence shown here is derived from an EMBL/GenBank/DDBJ whole genome shotgun (WGS) entry which is preliminary data.</text>
</comment>
<keyword evidence="7" id="KW-1185">Reference proteome</keyword>
<feature type="compositionally biased region" description="Low complexity" evidence="4">
    <location>
        <begin position="597"/>
        <end position="655"/>
    </location>
</feature>
<feature type="compositionally biased region" description="Basic and acidic residues" evidence="4">
    <location>
        <begin position="656"/>
        <end position="668"/>
    </location>
</feature>
<evidence type="ECO:0000256" key="1">
    <source>
        <dbReference type="ARBA" id="ARBA00004123"/>
    </source>
</evidence>
<feature type="chain" id="PRO_5037563193" evidence="5">
    <location>
        <begin position="23"/>
        <end position="738"/>
    </location>
</feature>
<dbReference type="EMBL" id="SHOA02000002">
    <property type="protein sequence ID" value="TDH69145.1"/>
    <property type="molecule type" value="Genomic_DNA"/>
</dbReference>
<dbReference type="SUPFAM" id="SSF48452">
    <property type="entry name" value="TPR-like"/>
    <property type="match status" value="2"/>
</dbReference>
<dbReference type="PROSITE" id="PS50293">
    <property type="entry name" value="TPR_REGION"/>
    <property type="match status" value="1"/>
</dbReference>
<comment type="subcellular location">
    <subcellularLocation>
        <location evidence="1">Nucleus</location>
    </subcellularLocation>
</comment>
<evidence type="ECO:0000313" key="7">
    <source>
        <dbReference type="Proteomes" id="UP000294530"/>
    </source>
</evidence>
<evidence type="ECO:0000256" key="3">
    <source>
        <dbReference type="PROSITE-ProRule" id="PRU00339"/>
    </source>
</evidence>
<dbReference type="OrthoDB" id="418911at2759"/>
<feature type="repeat" description="TPR" evidence="3">
    <location>
        <begin position="344"/>
        <end position="377"/>
    </location>
</feature>
<keyword evidence="2" id="KW-0539">Nucleus</keyword>
<feature type="compositionally biased region" description="Polar residues" evidence="4">
    <location>
        <begin position="495"/>
        <end position="519"/>
    </location>
</feature>
<dbReference type="Pfam" id="PF13181">
    <property type="entry name" value="TPR_8"/>
    <property type="match status" value="5"/>
</dbReference>
<feature type="region of interest" description="Disordered" evidence="4">
    <location>
        <begin position="597"/>
        <end position="668"/>
    </location>
</feature>
<reference evidence="6 7" key="1">
    <citation type="journal article" date="2021" name="Genome Biol.">
        <title>AFLAP: assembly-free linkage analysis pipeline using k-mers from genome sequencing data.</title>
        <authorList>
            <person name="Fletcher K."/>
            <person name="Zhang L."/>
            <person name="Gil J."/>
            <person name="Han R."/>
            <person name="Cavanaugh K."/>
            <person name="Michelmore R."/>
        </authorList>
    </citation>
    <scope>NUCLEOTIDE SEQUENCE [LARGE SCALE GENOMIC DNA]</scope>
    <source>
        <strain evidence="6 7">SF5</strain>
    </source>
</reference>
<feature type="repeat" description="TPR" evidence="3">
    <location>
        <begin position="276"/>
        <end position="309"/>
    </location>
</feature>